<keyword evidence="6" id="KW-0472">Membrane</keyword>
<dbReference type="GO" id="GO:1990281">
    <property type="term" value="C:efflux pump complex"/>
    <property type="evidence" value="ECO:0007669"/>
    <property type="project" value="TreeGrafter"/>
</dbReference>
<protein>
    <submittedName>
        <fullName evidence="8">Outer membrane efflux protein</fullName>
    </submittedName>
</protein>
<proteinExistence type="inferred from homology"/>
<dbReference type="Pfam" id="PF02321">
    <property type="entry name" value="OEP"/>
    <property type="match status" value="1"/>
</dbReference>
<keyword evidence="5" id="KW-0812">Transmembrane</keyword>
<evidence type="ECO:0000313" key="8">
    <source>
        <dbReference type="EMBL" id="CDR33651.1"/>
    </source>
</evidence>
<evidence type="ECO:0000256" key="7">
    <source>
        <dbReference type="ARBA" id="ARBA00023237"/>
    </source>
</evidence>
<dbReference type="Proteomes" id="UP000031552">
    <property type="component" value="Unassembled WGS sequence"/>
</dbReference>
<name>A0A090CYP2_9BACT</name>
<gene>
    <name evidence="8" type="ORF">CSEC_0822</name>
</gene>
<dbReference type="Gene3D" id="1.20.1600.10">
    <property type="entry name" value="Outer membrane efflux proteins (OEP)"/>
    <property type="match status" value="1"/>
</dbReference>
<evidence type="ECO:0000256" key="6">
    <source>
        <dbReference type="ARBA" id="ARBA00023136"/>
    </source>
</evidence>
<comment type="caution">
    <text evidence="8">The sequence shown here is derived from an EMBL/GenBank/DDBJ whole genome shotgun (WGS) entry which is preliminary data.</text>
</comment>
<evidence type="ECO:0000256" key="1">
    <source>
        <dbReference type="ARBA" id="ARBA00004442"/>
    </source>
</evidence>
<evidence type="ECO:0000256" key="3">
    <source>
        <dbReference type="ARBA" id="ARBA00022448"/>
    </source>
</evidence>
<keyword evidence="9" id="KW-1185">Reference proteome</keyword>
<evidence type="ECO:0000256" key="5">
    <source>
        <dbReference type="ARBA" id="ARBA00022692"/>
    </source>
</evidence>
<evidence type="ECO:0000313" key="9">
    <source>
        <dbReference type="Proteomes" id="UP000031552"/>
    </source>
</evidence>
<keyword evidence="4" id="KW-1134">Transmembrane beta strand</keyword>
<dbReference type="STRING" id="1437425.CSEC_0822"/>
<accession>A0A090CYP2</accession>
<dbReference type="EMBL" id="CCEJ010000003">
    <property type="protein sequence ID" value="CDR33651.1"/>
    <property type="molecule type" value="Genomic_DNA"/>
</dbReference>
<reference evidence="8" key="1">
    <citation type="submission" date="2013-12" db="EMBL/GenBank/DDBJ databases">
        <authorList>
            <person name="Linke B."/>
        </authorList>
    </citation>
    <scope>NUCLEOTIDE SEQUENCE [LARGE SCALE GENOMIC DNA]</scope>
    <source>
        <strain evidence="8">CRIB-18</strain>
    </source>
</reference>
<evidence type="ECO:0000256" key="4">
    <source>
        <dbReference type="ARBA" id="ARBA00022452"/>
    </source>
</evidence>
<dbReference type="GO" id="GO:0015562">
    <property type="term" value="F:efflux transmembrane transporter activity"/>
    <property type="evidence" value="ECO:0007669"/>
    <property type="project" value="InterPro"/>
</dbReference>
<keyword evidence="3" id="KW-0813">Transport</keyword>
<dbReference type="InterPro" id="IPR051906">
    <property type="entry name" value="TolC-like"/>
</dbReference>
<dbReference type="InterPro" id="IPR003423">
    <property type="entry name" value="OMP_efflux"/>
</dbReference>
<evidence type="ECO:0000256" key="2">
    <source>
        <dbReference type="ARBA" id="ARBA00007613"/>
    </source>
</evidence>
<comment type="similarity">
    <text evidence="2">Belongs to the outer membrane factor (OMF) (TC 1.B.17) family.</text>
</comment>
<reference evidence="8" key="2">
    <citation type="submission" date="2014-09" db="EMBL/GenBank/DDBJ databases">
        <title>Criblamydia sequanensis harbors a mega-plasmid encoding arsenite resistance.</title>
        <authorList>
            <person name="Bertelli C."/>
            <person name="Goesmann A."/>
            <person name="Greub G."/>
        </authorList>
    </citation>
    <scope>NUCLEOTIDE SEQUENCE [LARGE SCALE GENOMIC DNA]</scope>
    <source>
        <strain evidence="8">CRIB-18</strain>
    </source>
</reference>
<dbReference type="GO" id="GO:0015288">
    <property type="term" value="F:porin activity"/>
    <property type="evidence" value="ECO:0007669"/>
    <property type="project" value="TreeGrafter"/>
</dbReference>
<dbReference type="SUPFAM" id="SSF56954">
    <property type="entry name" value="Outer membrane efflux proteins (OEP)"/>
    <property type="match status" value="1"/>
</dbReference>
<dbReference type="AlphaFoldDB" id="A0A090CYP2"/>
<comment type="subcellular location">
    <subcellularLocation>
        <location evidence="1">Cell outer membrane</location>
    </subcellularLocation>
</comment>
<dbReference type="GO" id="GO:0009279">
    <property type="term" value="C:cell outer membrane"/>
    <property type="evidence" value="ECO:0007669"/>
    <property type="project" value="UniProtKB-SubCell"/>
</dbReference>
<keyword evidence="7" id="KW-0998">Cell outer membrane</keyword>
<organism evidence="8 9">
    <name type="scientific">Candidatus Criblamydia sequanensis CRIB-18</name>
    <dbReference type="NCBI Taxonomy" id="1437425"/>
    <lineage>
        <taxon>Bacteria</taxon>
        <taxon>Pseudomonadati</taxon>
        <taxon>Chlamydiota</taxon>
        <taxon>Chlamydiia</taxon>
        <taxon>Parachlamydiales</taxon>
        <taxon>Candidatus Criblamydiaceae</taxon>
        <taxon>Candidatus Criblamydia</taxon>
    </lineage>
</organism>
<dbReference type="PANTHER" id="PTHR30026">
    <property type="entry name" value="OUTER MEMBRANE PROTEIN TOLC"/>
    <property type="match status" value="1"/>
</dbReference>
<sequence length="514" mass="58053">MALAEVIFHKYIQKQKEYILVCFMALACVASKAPLASSETSCYESENVPCATVDLSLSSPPEILSLENTIERALAFSDKILDAADSVFRSKLQISIAESQFGIQMRPNGKFGYACVNQRVKLDEDESTTVTKIKPCYGTGLTFSKKFYTGQEISFTPNVSNMDGERWGTGASLSFSQPLFRGFSKAYQLNTLNAAQFSYRKAVRSFYSSQINSVLKAVTVFYEALKQREIFRINQESSARLKAHLETAKLKERLGIGSELDIYRIEIELSNAEESEFASLEKLKDAEDKLKDLIGLPLDSTILPEEKIVYNEPTLSLSQAISIANMNRIEIDQAADNLDEANRLAIVAKHQTLPDLNLLIEYSTSGYDSAFWNFYCCVDRKHNLNMTLTTNSDVTSRKEMAHYQQARVALATISRAYENTRSSIELDVRKSVRNYQTSWDRLHNLEEKLVASEASLKFAQLKYERGLADNFDVIQAEKNIRSSKTQVFSMLIDYILSEYKLYMSLGTLIDKPCI</sequence>
<dbReference type="OrthoDB" id="127236at2"/>
<dbReference type="PANTHER" id="PTHR30026:SF20">
    <property type="entry name" value="OUTER MEMBRANE PROTEIN TOLC"/>
    <property type="match status" value="1"/>
</dbReference>
<dbReference type="eggNOG" id="COG1538">
    <property type="taxonomic scope" value="Bacteria"/>
</dbReference>